<dbReference type="Proteomes" id="UP000007875">
    <property type="component" value="Unassembled WGS sequence"/>
</dbReference>
<keyword evidence="2" id="KW-0479">Metal-binding</keyword>
<dbReference type="GO" id="GO:0008270">
    <property type="term" value="F:zinc ion binding"/>
    <property type="evidence" value="ECO:0007669"/>
    <property type="project" value="UniProtKB-KW"/>
</dbReference>
<dbReference type="FunFam" id="1.10.220.150:FF:000014">
    <property type="entry name" value="ADP-ribosylation factor GTPase-activating protein"/>
    <property type="match status" value="1"/>
</dbReference>
<feature type="region of interest" description="Disordered" evidence="6">
    <location>
        <begin position="363"/>
        <end position="398"/>
    </location>
</feature>
<dbReference type="GO" id="GO:0000139">
    <property type="term" value="C:Golgi membrane"/>
    <property type="evidence" value="ECO:0007669"/>
    <property type="project" value="TreeGrafter"/>
</dbReference>
<evidence type="ECO:0000256" key="3">
    <source>
        <dbReference type="ARBA" id="ARBA00022771"/>
    </source>
</evidence>
<dbReference type="SMART" id="SM00105">
    <property type="entry name" value="ArfGap"/>
    <property type="match status" value="1"/>
</dbReference>
<keyword evidence="9" id="KW-1185">Reference proteome</keyword>
<evidence type="ECO:0000313" key="8">
    <source>
        <dbReference type="Ensembl" id="ENSCSAVP00000006481.1"/>
    </source>
</evidence>
<feature type="compositionally biased region" description="Acidic residues" evidence="6">
    <location>
        <begin position="164"/>
        <end position="174"/>
    </location>
</feature>
<protein>
    <recommendedName>
        <fullName evidence="7">Arf-GAP domain-containing protein</fullName>
    </recommendedName>
</protein>
<evidence type="ECO:0000256" key="1">
    <source>
        <dbReference type="ARBA" id="ARBA00022468"/>
    </source>
</evidence>
<dbReference type="Pfam" id="PF01412">
    <property type="entry name" value="ArfGap"/>
    <property type="match status" value="1"/>
</dbReference>
<evidence type="ECO:0000259" key="7">
    <source>
        <dbReference type="PROSITE" id="PS50115"/>
    </source>
</evidence>
<evidence type="ECO:0000256" key="2">
    <source>
        <dbReference type="ARBA" id="ARBA00022723"/>
    </source>
</evidence>
<dbReference type="InterPro" id="IPR001164">
    <property type="entry name" value="ArfGAP_dom"/>
</dbReference>
<feature type="compositionally biased region" description="Polar residues" evidence="6">
    <location>
        <begin position="139"/>
        <end position="162"/>
    </location>
</feature>
<keyword evidence="4" id="KW-0862">Zinc</keyword>
<dbReference type="SUPFAM" id="SSF57863">
    <property type="entry name" value="ArfGap/RecO-like zinc finger"/>
    <property type="match status" value="1"/>
</dbReference>
<dbReference type="AlphaFoldDB" id="H2YMC9"/>
<dbReference type="GeneTree" id="ENSGT00890000139515"/>
<organism evidence="8 9">
    <name type="scientific">Ciona savignyi</name>
    <name type="common">Pacific transparent sea squirt</name>
    <dbReference type="NCBI Taxonomy" id="51511"/>
    <lineage>
        <taxon>Eukaryota</taxon>
        <taxon>Metazoa</taxon>
        <taxon>Chordata</taxon>
        <taxon>Tunicata</taxon>
        <taxon>Ascidiacea</taxon>
        <taxon>Phlebobranchia</taxon>
        <taxon>Cionidae</taxon>
        <taxon>Ciona</taxon>
    </lineage>
</organism>
<evidence type="ECO:0000313" key="9">
    <source>
        <dbReference type="Proteomes" id="UP000007875"/>
    </source>
</evidence>
<reference evidence="8" key="3">
    <citation type="submission" date="2025-09" db="UniProtKB">
        <authorList>
            <consortium name="Ensembl"/>
        </authorList>
    </citation>
    <scope>IDENTIFICATION</scope>
</reference>
<evidence type="ECO:0000256" key="4">
    <source>
        <dbReference type="ARBA" id="ARBA00022833"/>
    </source>
</evidence>
<dbReference type="PANTHER" id="PTHR46395:SF1">
    <property type="entry name" value="ADP-RIBOSYLATION FACTOR GTPASE-ACTIVATING PROTEIN 1"/>
    <property type="match status" value="1"/>
</dbReference>
<keyword evidence="1" id="KW-0343">GTPase activation</keyword>
<dbReference type="HOGENOM" id="CLU_044516_0_0_1"/>
<evidence type="ECO:0000256" key="5">
    <source>
        <dbReference type="PROSITE-ProRule" id="PRU00288"/>
    </source>
</evidence>
<feature type="domain" description="Arf-GAP" evidence="7">
    <location>
        <begin position="7"/>
        <end position="124"/>
    </location>
</feature>
<reference evidence="8" key="2">
    <citation type="submission" date="2025-08" db="UniProtKB">
        <authorList>
            <consortium name="Ensembl"/>
        </authorList>
    </citation>
    <scope>IDENTIFICATION</scope>
</reference>
<accession>H2YMC9</accession>
<evidence type="ECO:0000256" key="6">
    <source>
        <dbReference type="SAM" id="MobiDB-lite"/>
    </source>
</evidence>
<dbReference type="Ensembl" id="ENSCSAVT00000006563.1">
    <property type="protein sequence ID" value="ENSCSAVP00000006481.1"/>
    <property type="gene ID" value="ENSCSAVG00000003877.1"/>
</dbReference>
<sequence length="398" mass="43433">MASPRTRRVLKELKVQNGNKSCFECGALNPQWVSVTYGIWICLECSGKHRGLGVHLSFVRSTTMDKWKEAELEKMKVGGNDLCREFFESHDDFREEWSLQEKYDSKSAALLRDKITTEAGGNEWEEATSSAQKYIPTNQRKANNLSTNHNTSAPTSGKNSNDFADFESWLDTDDDPYQQSAQSERYLGIGNESIRSEESSDFLTGAMSSLTTGWQVASKWTTSAASAAKENAAKLGSHASTLATDIGAKVNDKVVKPTQQKIHEGRVVDDITSSVTSWAGKFGVTRGHLGSLGVTRGHLGSLGVKVGLTNVTSCRPDTEEEVNKEFWDTFGASPSTTAPATEFDDVITASSAAPVKKSDDVDLEAWLNEDTPAAATSSTTSQKDSWGGWEEVGWDNVD</sequence>
<dbReference type="PANTHER" id="PTHR46395">
    <property type="entry name" value="ADP-RIBOSYLATION FACTOR GTPASE-ACTIVATING PROTEIN 1"/>
    <property type="match status" value="1"/>
</dbReference>
<feature type="region of interest" description="Disordered" evidence="6">
    <location>
        <begin position="139"/>
        <end position="174"/>
    </location>
</feature>
<reference evidence="9" key="1">
    <citation type="submission" date="2003-08" db="EMBL/GenBank/DDBJ databases">
        <authorList>
            <person name="Birren B."/>
            <person name="Nusbaum C."/>
            <person name="Abebe A."/>
            <person name="Abouelleil A."/>
            <person name="Adekoya E."/>
            <person name="Ait-zahra M."/>
            <person name="Allen N."/>
            <person name="Allen T."/>
            <person name="An P."/>
            <person name="Anderson M."/>
            <person name="Anderson S."/>
            <person name="Arachchi H."/>
            <person name="Armbruster J."/>
            <person name="Bachantsang P."/>
            <person name="Baldwin J."/>
            <person name="Barry A."/>
            <person name="Bayul T."/>
            <person name="Blitshsteyn B."/>
            <person name="Bloom T."/>
            <person name="Blye J."/>
            <person name="Boguslavskiy L."/>
            <person name="Borowsky M."/>
            <person name="Boukhgalter B."/>
            <person name="Brunache A."/>
            <person name="Butler J."/>
            <person name="Calixte N."/>
            <person name="Calvo S."/>
            <person name="Camarata J."/>
            <person name="Campo K."/>
            <person name="Chang J."/>
            <person name="Cheshatsang Y."/>
            <person name="Citroen M."/>
            <person name="Collymore A."/>
            <person name="Considine T."/>
            <person name="Cook A."/>
            <person name="Cooke P."/>
            <person name="Corum B."/>
            <person name="Cuomo C."/>
            <person name="David R."/>
            <person name="Dawoe T."/>
            <person name="Degray S."/>
            <person name="Dodge S."/>
            <person name="Dooley K."/>
            <person name="Dorje P."/>
            <person name="Dorjee K."/>
            <person name="Dorris L."/>
            <person name="Duffey N."/>
            <person name="Dupes A."/>
            <person name="Elkins T."/>
            <person name="Engels R."/>
            <person name="Erickson J."/>
            <person name="Farina A."/>
            <person name="Faro S."/>
            <person name="Ferreira P."/>
            <person name="Fischer H."/>
            <person name="Fitzgerald M."/>
            <person name="Foley K."/>
            <person name="Gage D."/>
            <person name="Galagan J."/>
            <person name="Gearin G."/>
            <person name="Gnerre S."/>
            <person name="Gnirke A."/>
            <person name="Goyette A."/>
            <person name="Graham J."/>
            <person name="Grandbois E."/>
            <person name="Gyaltsen K."/>
            <person name="Hafez N."/>
            <person name="Hagopian D."/>
            <person name="Hagos B."/>
            <person name="Hall J."/>
            <person name="Hatcher B."/>
            <person name="Heller A."/>
            <person name="Higgins H."/>
            <person name="Honan T."/>
            <person name="Horn A."/>
            <person name="Houde N."/>
            <person name="Hughes L."/>
            <person name="Hulme W."/>
            <person name="Husby E."/>
            <person name="Iliev I."/>
            <person name="Jaffe D."/>
            <person name="Jones C."/>
            <person name="Kamal M."/>
            <person name="Kamat A."/>
            <person name="Kamvysselis M."/>
            <person name="Karlsson E."/>
            <person name="Kells C."/>
            <person name="Kieu A."/>
            <person name="Kisner P."/>
            <person name="Kodira C."/>
            <person name="Kulbokas E."/>
            <person name="Labutti K."/>
            <person name="Lama D."/>
            <person name="Landers T."/>
            <person name="Leger J."/>
            <person name="Levine S."/>
            <person name="Lewis D."/>
            <person name="Lewis T."/>
            <person name="Lindblad-toh K."/>
            <person name="Liu X."/>
            <person name="Lokyitsang T."/>
            <person name="Lokyitsang Y."/>
            <person name="Lucien O."/>
            <person name="Lui A."/>
            <person name="Ma L.J."/>
            <person name="Mabbitt R."/>
            <person name="Macdonald J."/>
            <person name="Maclean C."/>
            <person name="Major J."/>
            <person name="Manning J."/>
            <person name="Marabella R."/>
            <person name="Maru K."/>
            <person name="Matthews C."/>
            <person name="Mauceli E."/>
            <person name="Mccarthy M."/>
            <person name="Mcdonough S."/>
            <person name="Mcghee T."/>
            <person name="Meldrim J."/>
            <person name="Meneus L."/>
            <person name="Mesirov J."/>
            <person name="Mihalev A."/>
            <person name="Mihova T."/>
            <person name="Mikkelsen T."/>
            <person name="Mlenga V."/>
            <person name="Moru K."/>
            <person name="Mozes J."/>
            <person name="Mulrain L."/>
            <person name="Munson G."/>
            <person name="Naylor J."/>
            <person name="Newes C."/>
            <person name="Nguyen C."/>
            <person name="Nguyen N."/>
            <person name="Nguyen T."/>
            <person name="Nicol R."/>
            <person name="Nielsen C."/>
            <person name="Nizzari M."/>
            <person name="Norbu C."/>
            <person name="Norbu N."/>
            <person name="O'donnell P."/>
            <person name="Okoawo O."/>
            <person name="O'leary S."/>
            <person name="Omotosho B."/>
            <person name="O'neill K."/>
            <person name="Osman S."/>
            <person name="Parker S."/>
            <person name="Perrin D."/>
            <person name="Phunkhang P."/>
            <person name="Piqani B."/>
            <person name="Purcell S."/>
            <person name="Rachupka T."/>
            <person name="Ramasamy U."/>
            <person name="Rameau R."/>
            <person name="Ray V."/>
            <person name="Raymond C."/>
            <person name="Retta R."/>
            <person name="Richardson S."/>
            <person name="Rise C."/>
            <person name="Rodriguez J."/>
            <person name="Rogers J."/>
            <person name="Rogov P."/>
            <person name="Rutman M."/>
            <person name="Schupbach R."/>
            <person name="Seaman C."/>
            <person name="Settipalli S."/>
            <person name="Sharpe T."/>
            <person name="Sheridan J."/>
            <person name="Sherpa N."/>
            <person name="Shi J."/>
            <person name="Smirnov S."/>
            <person name="Smith C."/>
            <person name="Sougnez C."/>
            <person name="Spencer B."/>
            <person name="Stalker J."/>
            <person name="Stange-thomann N."/>
            <person name="Stavropoulos S."/>
            <person name="Stetson K."/>
            <person name="Stone C."/>
            <person name="Stone S."/>
            <person name="Stubbs M."/>
            <person name="Talamas J."/>
            <person name="Tchuinga P."/>
            <person name="Tenzing P."/>
            <person name="Tesfaye S."/>
            <person name="Theodore J."/>
            <person name="Thoulutsang Y."/>
            <person name="Topham K."/>
            <person name="Towey S."/>
            <person name="Tsamla T."/>
            <person name="Tsomo N."/>
            <person name="Vallee D."/>
            <person name="Vassiliev H."/>
            <person name="Venkataraman V."/>
            <person name="Vinson J."/>
            <person name="Vo A."/>
            <person name="Wade C."/>
            <person name="Wang S."/>
            <person name="Wangchuk T."/>
            <person name="Wangdi T."/>
            <person name="Whittaker C."/>
            <person name="Wilkinson J."/>
            <person name="Wu Y."/>
            <person name="Wyman D."/>
            <person name="Yadav S."/>
            <person name="Yang S."/>
            <person name="Yang X."/>
            <person name="Yeager S."/>
            <person name="Yee E."/>
            <person name="Young G."/>
            <person name="Zainoun J."/>
            <person name="Zembeck L."/>
            <person name="Zimmer A."/>
            <person name="Zody M."/>
            <person name="Lander E."/>
        </authorList>
    </citation>
    <scope>NUCLEOTIDE SEQUENCE [LARGE SCALE GENOMIC DNA]</scope>
</reference>
<dbReference type="CDD" id="cd08830">
    <property type="entry name" value="ArfGap_ArfGap1"/>
    <property type="match status" value="1"/>
</dbReference>
<name>H2YMC9_CIOSA</name>
<dbReference type="GO" id="GO:0030100">
    <property type="term" value="P:regulation of endocytosis"/>
    <property type="evidence" value="ECO:0007669"/>
    <property type="project" value="TreeGrafter"/>
</dbReference>
<dbReference type="GO" id="GO:0032012">
    <property type="term" value="P:regulation of ARF protein signal transduction"/>
    <property type="evidence" value="ECO:0007669"/>
    <property type="project" value="TreeGrafter"/>
</dbReference>
<dbReference type="PROSITE" id="PS50115">
    <property type="entry name" value="ARFGAP"/>
    <property type="match status" value="1"/>
</dbReference>
<proteinExistence type="predicted"/>
<dbReference type="InterPro" id="IPR038508">
    <property type="entry name" value="ArfGAP_dom_sf"/>
</dbReference>
<keyword evidence="3 5" id="KW-0863">Zinc-finger</keyword>
<dbReference type="GO" id="GO:0005096">
    <property type="term" value="F:GTPase activator activity"/>
    <property type="evidence" value="ECO:0007669"/>
    <property type="project" value="UniProtKB-KW"/>
</dbReference>
<dbReference type="Gene3D" id="1.10.220.150">
    <property type="entry name" value="Arf GTPase activating protein"/>
    <property type="match status" value="1"/>
</dbReference>
<dbReference type="PRINTS" id="PR00405">
    <property type="entry name" value="REVINTRACTNG"/>
</dbReference>
<dbReference type="InterPro" id="IPR037278">
    <property type="entry name" value="ARFGAP/RecO"/>
</dbReference>